<gene>
    <name evidence="8" type="ORF">DJ018_09750</name>
</gene>
<dbReference type="RefSeq" id="WP_111514775.1">
    <property type="nucleotide sequence ID" value="NZ_QFYR01000002.1"/>
</dbReference>
<proteinExistence type="inferred from homology"/>
<keyword evidence="2 6" id="KW-1003">Cell membrane</keyword>
<reference evidence="9" key="1">
    <citation type="submission" date="2018-05" db="EMBL/GenBank/DDBJ databases">
        <authorList>
            <person name="Li X."/>
        </authorList>
    </citation>
    <scope>NUCLEOTIDE SEQUENCE [LARGE SCALE GENOMIC DNA]</scope>
    <source>
        <strain evidence="9">YIM 73061</strain>
    </source>
</reference>
<evidence type="ECO:0000256" key="3">
    <source>
        <dbReference type="ARBA" id="ARBA00022692"/>
    </source>
</evidence>
<dbReference type="OrthoDB" id="9779114at2"/>
<evidence type="ECO:0000256" key="5">
    <source>
        <dbReference type="ARBA" id="ARBA00023136"/>
    </source>
</evidence>
<dbReference type="Pfam" id="PF09335">
    <property type="entry name" value="VTT_dom"/>
    <property type="match status" value="1"/>
</dbReference>
<feature type="transmembrane region" description="Helical" evidence="6">
    <location>
        <begin position="129"/>
        <end position="153"/>
    </location>
</feature>
<evidence type="ECO:0000256" key="4">
    <source>
        <dbReference type="ARBA" id="ARBA00022989"/>
    </source>
</evidence>
<dbReference type="Proteomes" id="UP000249725">
    <property type="component" value="Unassembled WGS sequence"/>
</dbReference>
<organism evidence="8 9">
    <name type="scientific">Phenylobacterium deserti</name>
    <dbReference type="NCBI Taxonomy" id="1914756"/>
    <lineage>
        <taxon>Bacteria</taxon>
        <taxon>Pseudomonadati</taxon>
        <taxon>Pseudomonadota</taxon>
        <taxon>Alphaproteobacteria</taxon>
        <taxon>Caulobacterales</taxon>
        <taxon>Caulobacteraceae</taxon>
        <taxon>Phenylobacterium</taxon>
    </lineage>
</organism>
<comment type="similarity">
    <text evidence="6">Belongs to the TVP38/TMEM64 family.</text>
</comment>
<feature type="domain" description="VTT" evidence="7">
    <location>
        <begin position="66"/>
        <end position="181"/>
    </location>
</feature>
<accession>A0A328ACV3</accession>
<comment type="subcellular location">
    <subcellularLocation>
        <location evidence="1 6">Cell membrane</location>
        <topology evidence="1 6">Multi-pass membrane protein</topology>
    </subcellularLocation>
</comment>
<keyword evidence="9" id="KW-1185">Reference proteome</keyword>
<evidence type="ECO:0000313" key="9">
    <source>
        <dbReference type="Proteomes" id="UP000249725"/>
    </source>
</evidence>
<dbReference type="PANTHER" id="PTHR12677">
    <property type="entry name" value="GOLGI APPARATUS MEMBRANE PROTEIN TVP38-RELATED"/>
    <property type="match status" value="1"/>
</dbReference>
<evidence type="ECO:0000313" key="8">
    <source>
        <dbReference type="EMBL" id="RAK52489.1"/>
    </source>
</evidence>
<feature type="transmembrane region" description="Helical" evidence="6">
    <location>
        <begin position="74"/>
        <end position="100"/>
    </location>
</feature>
<feature type="transmembrane region" description="Helical" evidence="6">
    <location>
        <begin position="199"/>
        <end position="219"/>
    </location>
</feature>
<dbReference type="InterPro" id="IPR032816">
    <property type="entry name" value="VTT_dom"/>
</dbReference>
<evidence type="ECO:0000256" key="1">
    <source>
        <dbReference type="ARBA" id="ARBA00004651"/>
    </source>
</evidence>
<dbReference type="PANTHER" id="PTHR12677:SF59">
    <property type="entry name" value="GOLGI APPARATUS MEMBRANE PROTEIN TVP38-RELATED"/>
    <property type="match status" value="1"/>
</dbReference>
<sequence length="227" mass="23351">MAPRFVLAGLLLLVAFGAWRMGLLEQISPARLESLQARVDAAPVLAVFIYVVVFALLTGACLPVALMMTLSGGVLFGAAVGGAATVVGATAAAVLTYLAARTALAPSLLARAKRDPRMRKVMNGFGENAFSYILTMRLIPLFPFSLVNIAAGLAAAPIRAYAGATAVGAVPTSFIYASLGSGLGRSVNSEHAVAAALHSPAVLGSLTALALLSLAPLVVSRLRRRRP</sequence>
<dbReference type="InterPro" id="IPR015414">
    <property type="entry name" value="TMEM64"/>
</dbReference>
<keyword evidence="5 6" id="KW-0472">Membrane</keyword>
<protein>
    <recommendedName>
        <fullName evidence="6">TVP38/TMEM64 family membrane protein</fullName>
    </recommendedName>
</protein>
<evidence type="ECO:0000256" key="6">
    <source>
        <dbReference type="RuleBase" id="RU366058"/>
    </source>
</evidence>
<evidence type="ECO:0000259" key="7">
    <source>
        <dbReference type="Pfam" id="PF09335"/>
    </source>
</evidence>
<feature type="transmembrane region" description="Helical" evidence="6">
    <location>
        <begin position="160"/>
        <end position="179"/>
    </location>
</feature>
<name>A0A328ACV3_9CAUL</name>
<dbReference type="EMBL" id="QFYR01000002">
    <property type="protein sequence ID" value="RAK52489.1"/>
    <property type="molecule type" value="Genomic_DNA"/>
</dbReference>
<evidence type="ECO:0000256" key="2">
    <source>
        <dbReference type="ARBA" id="ARBA00022475"/>
    </source>
</evidence>
<dbReference type="AlphaFoldDB" id="A0A328ACV3"/>
<comment type="caution">
    <text evidence="8">The sequence shown here is derived from an EMBL/GenBank/DDBJ whole genome shotgun (WGS) entry which is preliminary data.</text>
</comment>
<dbReference type="GO" id="GO:0005886">
    <property type="term" value="C:plasma membrane"/>
    <property type="evidence" value="ECO:0007669"/>
    <property type="project" value="UniProtKB-SubCell"/>
</dbReference>
<keyword evidence="4 6" id="KW-1133">Transmembrane helix</keyword>
<keyword evidence="3 6" id="KW-0812">Transmembrane</keyword>
<feature type="transmembrane region" description="Helical" evidence="6">
    <location>
        <begin position="44"/>
        <end position="67"/>
    </location>
</feature>